<evidence type="ECO:0000256" key="1">
    <source>
        <dbReference type="ARBA" id="ARBA00008270"/>
    </source>
</evidence>
<comment type="similarity">
    <text evidence="1">Belongs to the PhzF family.</text>
</comment>
<comment type="caution">
    <text evidence="3">The sequence shown here is derived from an EMBL/GenBank/DDBJ whole genome shotgun (WGS) entry which is preliminary data.</text>
</comment>
<dbReference type="Pfam" id="PF02567">
    <property type="entry name" value="PhzC-PhzF"/>
    <property type="match status" value="1"/>
</dbReference>
<evidence type="ECO:0000313" key="3">
    <source>
        <dbReference type="EMBL" id="RDI60766.1"/>
    </source>
</evidence>
<dbReference type="GO" id="GO:0005737">
    <property type="term" value="C:cytoplasm"/>
    <property type="evidence" value="ECO:0007669"/>
    <property type="project" value="TreeGrafter"/>
</dbReference>
<dbReference type="Gene3D" id="3.10.310.10">
    <property type="entry name" value="Diaminopimelate Epimerase, Chain A, domain 1"/>
    <property type="match status" value="2"/>
</dbReference>
<dbReference type="PANTHER" id="PTHR13774:SF32">
    <property type="entry name" value="ANTISENSE-ENHANCING SEQUENCE 1"/>
    <property type="match status" value="1"/>
</dbReference>
<organism evidence="3 4">
    <name type="scientific">Microvirga subterranea</name>
    <dbReference type="NCBI Taxonomy" id="186651"/>
    <lineage>
        <taxon>Bacteria</taxon>
        <taxon>Pseudomonadati</taxon>
        <taxon>Pseudomonadota</taxon>
        <taxon>Alphaproteobacteria</taxon>
        <taxon>Hyphomicrobiales</taxon>
        <taxon>Methylobacteriaceae</taxon>
        <taxon>Microvirga</taxon>
    </lineage>
</organism>
<dbReference type="NCBIfam" id="TIGR00654">
    <property type="entry name" value="PhzF_family"/>
    <property type="match status" value="1"/>
</dbReference>
<dbReference type="RefSeq" id="WP_114768981.1">
    <property type="nucleotide sequence ID" value="NZ_QQBB01000002.1"/>
</dbReference>
<keyword evidence="4" id="KW-1185">Reference proteome</keyword>
<dbReference type="OrthoDB" id="9788221at2"/>
<dbReference type="InterPro" id="IPR003719">
    <property type="entry name" value="Phenazine_PhzF-like"/>
</dbReference>
<dbReference type="AlphaFoldDB" id="A0A370HQC9"/>
<dbReference type="Proteomes" id="UP000254925">
    <property type="component" value="Unassembled WGS sequence"/>
</dbReference>
<dbReference type="PANTHER" id="PTHR13774">
    <property type="entry name" value="PHENAZINE BIOSYNTHESIS PROTEIN"/>
    <property type="match status" value="1"/>
</dbReference>
<dbReference type="GO" id="GO:0016853">
    <property type="term" value="F:isomerase activity"/>
    <property type="evidence" value="ECO:0007669"/>
    <property type="project" value="UniProtKB-KW"/>
</dbReference>
<evidence type="ECO:0000256" key="2">
    <source>
        <dbReference type="PIRSR" id="PIRSR016184-1"/>
    </source>
</evidence>
<gene>
    <name evidence="3" type="ORF">DES45_102153</name>
</gene>
<name>A0A370HQC9_9HYPH</name>
<dbReference type="EMBL" id="QQBB01000002">
    <property type="protein sequence ID" value="RDI60766.1"/>
    <property type="molecule type" value="Genomic_DNA"/>
</dbReference>
<sequence>MPRRFVTLDVFTDKALAGNPLAVVLDAQGLDTDGMQAIAQEFNLSETVFVSPASETRQRADIRIFTPARELPFAGHPTVGTAVLLAILDQDGEPGAVAFGLMEKVGIVPCAVEVESAVKGLARFRLPRLPFTWGDGKETSDCAWALGLNPTEIGFDRHVPSRHSAGVAYDLVPVASLEALARAKPQGEAFDKAFGDSDHPSAYVYTRMPDAQGLRFRARMFGPGMGVAEDPATGSAAAAFAGALMQCEPLGEGEHNIVIEQGVEMGRPSVISLQMVIKDGALVSAEIGGHAVMVSRGELL</sequence>
<protein>
    <submittedName>
        <fullName evidence="3">Trans-2,3-dihydro-3-hydroxyanthranilate isomerase</fullName>
    </submittedName>
</protein>
<feature type="active site" evidence="2">
    <location>
        <position position="46"/>
    </location>
</feature>
<dbReference type="SUPFAM" id="SSF54506">
    <property type="entry name" value="Diaminopimelate epimerase-like"/>
    <property type="match status" value="1"/>
</dbReference>
<accession>A0A370HQC9</accession>
<proteinExistence type="inferred from homology"/>
<dbReference type="PIRSF" id="PIRSF016184">
    <property type="entry name" value="PhzC_PhzF"/>
    <property type="match status" value="1"/>
</dbReference>
<reference evidence="3 4" key="1">
    <citation type="submission" date="2018-07" db="EMBL/GenBank/DDBJ databases">
        <title>Genomic Encyclopedia of Type Strains, Phase IV (KMG-IV): sequencing the most valuable type-strain genomes for metagenomic binning, comparative biology and taxonomic classification.</title>
        <authorList>
            <person name="Goeker M."/>
        </authorList>
    </citation>
    <scope>NUCLEOTIDE SEQUENCE [LARGE SCALE GENOMIC DNA]</scope>
    <source>
        <strain evidence="3 4">DSM 14364</strain>
    </source>
</reference>
<evidence type="ECO:0000313" key="4">
    <source>
        <dbReference type="Proteomes" id="UP000254925"/>
    </source>
</evidence>
<keyword evidence="3" id="KW-0413">Isomerase</keyword>